<proteinExistence type="predicted"/>
<dbReference type="AlphaFoldDB" id="A0A4P6Q0J5"/>
<dbReference type="EMBL" id="CP036455">
    <property type="protein sequence ID" value="QBI52691.1"/>
    <property type="molecule type" value="Genomic_DNA"/>
</dbReference>
<name>A0A4P6Q0J5_9ACTN</name>
<keyword evidence="1" id="KW-0812">Transmembrane</keyword>
<dbReference type="RefSeq" id="WP_165498489.1">
    <property type="nucleotide sequence ID" value="NZ_CP036455.1"/>
</dbReference>
<sequence precursor="true">MDAAAVLVSAAVGVVLVAGAAHWIKYATANGRLNRNLWIGIRTGATLSSDAAWESGHSAAAPWLTACSYTGYAASAGAIALAVYAGTRGISTVAASLVALCAFVGVVVLVVIAAVVAHRRASSVQGNR</sequence>
<keyword evidence="3" id="KW-1185">Reference proteome</keyword>
<dbReference type="Pfam" id="PF13630">
    <property type="entry name" value="SdpI"/>
    <property type="match status" value="1"/>
</dbReference>
<protein>
    <recommendedName>
        <fullName evidence="4">SdpI/YhfL protein family</fullName>
    </recommendedName>
</protein>
<feature type="transmembrane region" description="Helical" evidence="1">
    <location>
        <begin position="63"/>
        <end position="85"/>
    </location>
</feature>
<dbReference type="Proteomes" id="UP000292235">
    <property type="component" value="Chromosome"/>
</dbReference>
<evidence type="ECO:0008006" key="4">
    <source>
        <dbReference type="Google" id="ProtNLM"/>
    </source>
</evidence>
<organism evidence="2 3">
    <name type="scientific">Streptomonospora litoralis</name>
    <dbReference type="NCBI Taxonomy" id="2498135"/>
    <lineage>
        <taxon>Bacteria</taxon>
        <taxon>Bacillati</taxon>
        <taxon>Actinomycetota</taxon>
        <taxon>Actinomycetes</taxon>
        <taxon>Streptosporangiales</taxon>
        <taxon>Nocardiopsidaceae</taxon>
        <taxon>Streptomonospora</taxon>
    </lineage>
</organism>
<dbReference type="KEGG" id="strr:EKD16_04415"/>
<accession>A0A4P6Q0J5</accession>
<reference evidence="2 3" key="1">
    <citation type="submission" date="2019-02" db="EMBL/GenBank/DDBJ databases">
        <authorList>
            <person name="Khodamoradi S."/>
            <person name="Hahnke R.L."/>
            <person name="Kaempfer P."/>
            <person name="Schumann P."/>
            <person name="Rohde M."/>
            <person name="Steinert M."/>
            <person name="Luzhetskyy A."/>
            <person name="Wink J."/>
            <person name="Ruckert C."/>
        </authorList>
    </citation>
    <scope>NUCLEOTIDE SEQUENCE [LARGE SCALE GENOMIC DNA]</scope>
    <source>
        <strain evidence="2 3">M2</strain>
    </source>
</reference>
<keyword evidence="1" id="KW-1133">Transmembrane helix</keyword>
<evidence type="ECO:0000313" key="3">
    <source>
        <dbReference type="Proteomes" id="UP000292235"/>
    </source>
</evidence>
<dbReference type="InterPro" id="IPR025962">
    <property type="entry name" value="SdpI/YhfL"/>
</dbReference>
<feature type="transmembrane region" description="Helical" evidence="1">
    <location>
        <begin position="97"/>
        <end position="118"/>
    </location>
</feature>
<gene>
    <name evidence="2" type="ORF">EKD16_04415</name>
</gene>
<keyword evidence="1" id="KW-0472">Membrane</keyword>
<evidence type="ECO:0000313" key="2">
    <source>
        <dbReference type="EMBL" id="QBI52691.1"/>
    </source>
</evidence>
<evidence type="ECO:0000256" key="1">
    <source>
        <dbReference type="SAM" id="Phobius"/>
    </source>
</evidence>